<protein>
    <recommendedName>
        <fullName evidence="9">3-dehydroquinate synthase</fullName>
    </recommendedName>
</protein>
<evidence type="ECO:0000313" key="8">
    <source>
        <dbReference type="Proteomes" id="UP000442694"/>
    </source>
</evidence>
<feature type="domain" description="3-dehydroquinate synthase C-terminal" evidence="6">
    <location>
        <begin position="288"/>
        <end position="397"/>
    </location>
</feature>
<dbReference type="EMBL" id="WFLN01000004">
    <property type="protein sequence ID" value="KAB8033547.1"/>
    <property type="molecule type" value="Genomic_DNA"/>
</dbReference>
<evidence type="ECO:0000313" key="7">
    <source>
        <dbReference type="EMBL" id="KAB8033547.1"/>
    </source>
</evidence>
<gene>
    <name evidence="7" type="ORF">GCL57_02240</name>
</gene>
<keyword evidence="8" id="KW-1185">Reference proteome</keyword>
<proteinExistence type="predicted"/>
<dbReference type="InterPro" id="IPR050071">
    <property type="entry name" value="Dehydroquinate_synthase"/>
</dbReference>
<feature type="domain" description="3-dehydroquinate synthase N-terminal" evidence="5">
    <location>
        <begin position="146"/>
        <end position="249"/>
    </location>
</feature>
<dbReference type="Pfam" id="PF01761">
    <property type="entry name" value="DHQ_synthase"/>
    <property type="match status" value="1"/>
</dbReference>
<dbReference type="PANTHER" id="PTHR43622">
    <property type="entry name" value="3-DEHYDROQUINATE SYNTHASE"/>
    <property type="match status" value="1"/>
</dbReference>
<accession>A0A833N582</accession>
<name>A0A833N582_9BACT</name>
<dbReference type="PANTHER" id="PTHR43622:SF1">
    <property type="entry name" value="3-DEHYDROQUINATE SYNTHASE"/>
    <property type="match status" value="1"/>
</dbReference>
<keyword evidence="3" id="KW-0479">Metal-binding</keyword>
<dbReference type="InterPro" id="IPR056179">
    <property type="entry name" value="DHQS_C"/>
</dbReference>
<dbReference type="AlphaFoldDB" id="A0A833N582"/>
<dbReference type="GO" id="GO:0046872">
    <property type="term" value="F:metal ion binding"/>
    <property type="evidence" value="ECO:0007669"/>
    <property type="project" value="UniProtKB-KW"/>
</dbReference>
<evidence type="ECO:0000256" key="2">
    <source>
        <dbReference type="ARBA" id="ARBA00001941"/>
    </source>
</evidence>
<dbReference type="Pfam" id="PF24621">
    <property type="entry name" value="DHQS_C"/>
    <property type="match status" value="1"/>
</dbReference>
<comment type="cofactor">
    <cofactor evidence="2">
        <name>Co(2+)</name>
        <dbReference type="ChEBI" id="CHEBI:48828"/>
    </cofactor>
</comment>
<dbReference type="CDD" id="cd08195">
    <property type="entry name" value="DHQS"/>
    <property type="match status" value="1"/>
</dbReference>
<evidence type="ECO:0000256" key="1">
    <source>
        <dbReference type="ARBA" id="ARBA00001911"/>
    </source>
</evidence>
<dbReference type="InterPro" id="IPR030960">
    <property type="entry name" value="DHQS/DOIS_N"/>
</dbReference>
<evidence type="ECO:0000256" key="4">
    <source>
        <dbReference type="ARBA" id="ARBA00023027"/>
    </source>
</evidence>
<sequence>MTHVFYHVPFQLLKQCVGLYLPISSCFKILGKYMINIILNKEKELKSILQDFFFKGYHRNSKPEFRNFYDEEVFQVACQIYKRGFTQNQQNFALNGNSLDINFVEKKQIIDILNKKASSKIFYIIDANFYKKYLNLVSAKKIFLYEASETNKNLESMTQILREISSDCEEIIAIGGGITLDISGFIAGICKLPITYLATSLLATIDAAVGGKTGVNFTPFGKNQIGLFYNAKEFYCVPEFFQTLPQIEIISGMCEALKHSWLYGSFDEDLPIFNDICQGEYNFINSIQFFLKHISYKMNIVNQDPFENSVIRSSLNFGHTLAHIIEALCEEDRIKRIPHGIAVAHGMYFLIQNKYVENKSIKFINFLTQIIYLYPIVKYKGIYASEIEKYLKHDKKNINSFQCVLSLPSYACFSLNEVRNKNQNILKIFNSMDFSILASQYLNSF</sequence>
<dbReference type="Gene3D" id="3.40.50.1970">
    <property type="match status" value="1"/>
</dbReference>
<evidence type="ECO:0008006" key="9">
    <source>
        <dbReference type="Google" id="ProtNLM"/>
    </source>
</evidence>
<comment type="caution">
    <text evidence="7">The sequence shown here is derived from an EMBL/GenBank/DDBJ whole genome shotgun (WGS) entry which is preliminary data.</text>
</comment>
<dbReference type="SUPFAM" id="SSF56796">
    <property type="entry name" value="Dehydroquinate synthase-like"/>
    <property type="match status" value="1"/>
</dbReference>
<comment type="cofactor">
    <cofactor evidence="1">
        <name>NAD(+)</name>
        <dbReference type="ChEBI" id="CHEBI:57540"/>
    </cofactor>
</comment>
<dbReference type="GO" id="GO:0003856">
    <property type="term" value="F:3-dehydroquinate synthase activity"/>
    <property type="evidence" value="ECO:0007669"/>
    <property type="project" value="TreeGrafter"/>
</dbReference>
<evidence type="ECO:0000259" key="5">
    <source>
        <dbReference type="Pfam" id="PF01761"/>
    </source>
</evidence>
<evidence type="ECO:0000259" key="6">
    <source>
        <dbReference type="Pfam" id="PF24621"/>
    </source>
</evidence>
<dbReference type="Gene3D" id="1.20.1090.10">
    <property type="entry name" value="Dehydroquinate synthase-like - alpha domain"/>
    <property type="match status" value="1"/>
</dbReference>
<organism evidence="7 8">
    <name type="scientific">Fluviispira multicolorata</name>
    <dbReference type="NCBI Taxonomy" id="2654512"/>
    <lineage>
        <taxon>Bacteria</taxon>
        <taxon>Pseudomonadati</taxon>
        <taxon>Bdellovibrionota</taxon>
        <taxon>Oligoflexia</taxon>
        <taxon>Silvanigrellales</taxon>
        <taxon>Silvanigrellaceae</taxon>
        <taxon>Fluviispira</taxon>
    </lineage>
</organism>
<dbReference type="Proteomes" id="UP000442694">
    <property type="component" value="Unassembled WGS sequence"/>
</dbReference>
<evidence type="ECO:0000256" key="3">
    <source>
        <dbReference type="ARBA" id="ARBA00022723"/>
    </source>
</evidence>
<reference evidence="7 8" key="1">
    <citation type="submission" date="2019-10" db="EMBL/GenBank/DDBJ databases">
        <title>New genus of Silvanigrellaceae.</title>
        <authorList>
            <person name="Pitt A."/>
            <person name="Hahn M.W."/>
        </authorList>
    </citation>
    <scope>NUCLEOTIDE SEQUENCE [LARGE SCALE GENOMIC DNA]</scope>
    <source>
        <strain evidence="7 8">33A1-SZDP</strain>
    </source>
</reference>
<keyword evidence="4" id="KW-0520">NAD</keyword>